<evidence type="ECO:0000256" key="2">
    <source>
        <dbReference type="SAM" id="Phobius"/>
    </source>
</evidence>
<gene>
    <name evidence="3" type="ORF">CPLFYP93_02393</name>
</gene>
<feature type="region of interest" description="Disordered" evidence="1">
    <location>
        <begin position="94"/>
        <end position="141"/>
    </location>
</feature>
<proteinExistence type="predicted"/>
<protein>
    <submittedName>
        <fullName evidence="3">Uncharacterized protein</fullName>
    </submittedName>
</protein>
<dbReference type="RefSeq" id="WP_156561759.1">
    <property type="nucleotide sequence ID" value="NZ_CACRTV010000057.1"/>
</dbReference>
<keyword evidence="2" id="KW-1133">Transmembrane helix</keyword>
<evidence type="ECO:0000256" key="1">
    <source>
        <dbReference type="SAM" id="MobiDB-lite"/>
    </source>
</evidence>
<sequence>MHTVSSWLIPILAMITVGFFIYCMLTVVFGFSKNMFSSIRSLWDAMSLVKVITPIFRTVETVSRQVLSNGKELIIKSVSRKRVGTQTDYYRRKSKKELRQERELHKTQYENDRKFNERVDRVRRKKDKHSGTGGIKDSSSF</sequence>
<keyword evidence="2" id="KW-0812">Transmembrane</keyword>
<organism evidence="3">
    <name type="scientific">Clostridium paraputrificum</name>
    <dbReference type="NCBI Taxonomy" id="29363"/>
    <lineage>
        <taxon>Bacteria</taxon>
        <taxon>Bacillati</taxon>
        <taxon>Bacillota</taxon>
        <taxon>Clostridia</taxon>
        <taxon>Eubacteriales</taxon>
        <taxon>Clostridiaceae</taxon>
        <taxon>Clostridium</taxon>
    </lineage>
</organism>
<accession>A0A6N3F5B4</accession>
<dbReference type="EMBL" id="CACRTV010000057">
    <property type="protein sequence ID" value="VYU47129.1"/>
    <property type="molecule type" value="Genomic_DNA"/>
</dbReference>
<name>A0A6N3F5B4_9CLOT</name>
<dbReference type="AlphaFoldDB" id="A0A6N3F5B4"/>
<feature type="transmembrane region" description="Helical" evidence="2">
    <location>
        <begin position="6"/>
        <end position="31"/>
    </location>
</feature>
<reference evidence="3" key="1">
    <citation type="submission" date="2019-11" db="EMBL/GenBank/DDBJ databases">
        <authorList>
            <person name="Feng L."/>
        </authorList>
    </citation>
    <scope>NUCLEOTIDE SEQUENCE</scope>
    <source>
        <strain evidence="3">CParaputrificumLFYP93</strain>
    </source>
</reference>
<keyword evidence="2" id="KW-0472">Membrane</keyword>
<evidence type="ECO:0000313" key="3">
    <source>
        <dbReference type="EMBL" id="VYU47129.1"/>
    </source>
</evidence>
<feature type="compositionally biased region" description="Basic and acidic residues" evidence="1">
    <location>
        <begin position="97"/>
        <end position="120"/>
    </location>
</feature>